<organism evidence="2 3">
    <name type="scientific">Caviibacterium pharyngocola</name>
    <dbReference type="NCBI Taxonomy" id="28159"/>
    <lineage>
        <taxon>Bacteria</taxon>
        <taxon>Pseudomonadati</taxon>
        <taxon>Pseudomonadota</taxon>
        <taxon>Gammaproteobacteria</taxon>
        <taxon>Pasteurellales</taxon>
        <taxon>Pasteurellaceae</taxon>
        <taxon>Caviibacterium</taxon>
    </lineage>
</organism>
<dbReference type="AlphaFoldDB" id="A0A2M8RSW2"/>
<evidence type="ECO:0000313" key="3">
    <source>
        <dbReference type="Proteomes" id="UP000230282"/>
    </source>
</evidence>
<evidence type="ECO:0000313" key="2">
    <source>
        <dbReference type="EMBL" id="PJG81959.1"/>
    </source>
</evidence>
<dbReference type="SUPFAM" id="SSF101967">
    <property type="entry name" value="Adhesin YadA, collagen-binding domain"/>
    <property type="match status" value="3"/>
</dbReference>
<reference evidence="2 3" key="1">
    <citation type="submission" date="2017-11" db="EMBL/GenBank/DDBJ databases">
        <title>Reclassification of Bisgaard taxon 5 as Caviibacterium pharyngocola gen. nov., sp. nov.</title>
        <authorList>
            <person name="Christensen H."/>
        </authorList>
    </citation>
    <scope>NUCLEOTIDE SEQUENCE [LARGE SCALE GENOMIC DNA]</scope>
    <source>
        <strain evidence="2 3">7_3</strain>
    </source>
</reference>
<dbReference type="Pfam" id="PF05662">
    <property type="entry name" value="YadA_stalk"/>
    <property type="match status" value="3"/>
</dbReference>
<comment type="caution">
    <text evidence="2">The sequence shown here is derived from an EMBL/GenBank/DDBJ whole genome shotgun (WGS) entry which is preliminary data.</text>
</comment>
<feature type="non-terminal residue" evidence="2">
    <location>
        <position position="1"/>
    </location>
</feature>
<dbReference type="Proteomes" id="UP000230282">
    <property type="component" value="Unassembled WGS sequence"/>
</dbReference>
<dbReference type="InterPro" id="IPR008635">
    <property type="entry name" value="Coiled_stalk_dom"/>
</dbReference>
<name>A0A2M8RSW2_9PAST</name>
<feature type="domain" description="Trimeric autotransporter adhesin YadA-like stalk" evidence="1">
    <location>
        <begin position="300"/>
        <end position="336"/>
    </location>
</feature>
<sequence>TDRLVGTDDLVLSVNTDNLASATNISYKANGGEAKAVSLATGFNFTNGTTTVASVNDNGVVSFDLNQATKDNIQKGVDAKSAVDKGIKFGNGTTNNTYALGDELAVEGDSNIVSTTTAKGVSLSLAKNITVDSVNAGGTILNSSGLTAGNVKVSSTGIDAGNTKITNVTAGSEDNDAVNFSQLNATNQNVSNNTANITKNAGNIANNTANITKNATEIAKGIKFGNGTKANQYQLGDTLNVTSGNANIISETIDGGVKLTLADSINLSSVTAGGTVLNSSGLTAGNVRVSSTGIDAGNTKISNVTAGTSDNDAVNLSQLNTSVAAAKTEVKAGTNIAGVTESKGDKGQTVYTVHANASTVTNASSEVKVTPTTKDNNVTEYAVDLSDAAKANITKGVEAKSAVDKGIKFGNGTKANQYQLGDTLNVTSGNANIVSETIDGGVKLTLADSINLSSVTAGGTVLNSSGLTAGNVKVSSGGIDAGNTKITNVTAGTSDNDAVNFSQLNATNQNVSNNTANITKNAGNIANNTANITKNAAEIAKGIKFGNGTTNNTYALGDELAVEGDSNIVSNTTAKGVSLSLAKNITVDSVNA</sequence>
<feature type="domain" description="Trimeric autotransporter adhesin YadA-like stalk" evidence="1">
    <location>
        <begin position="164"/>
        <end position="204"/>
    </location>
</feature>
<accession>A0A2M8RSW2</accession>
<dbReference type="InterPro" id="IPR011049">
    <property type="entry name" value="Serralysin-like_metalloprot_C"/>
</dbReference>
<keyword evidence="3" id="KW-1185">Reference proteome</keyword>
<dbReference type="Gene3D" id="2.20.70.140">
    <property type="match status" value="3"/>
</dbReference>
<dbReference type="Gene3D" id="6.10.250.2120">
    <property type="match status" value="2"/>
</dbReference>
<feature type="domain" description="Trimeric autotransporter adhesin YadA-like stalk" evidence="1">
    <location>
        <begin position="485"/>
        <end position="525"/>
    </location>
</feature>
<evidence type="ECO:0000259" key="1">
    <source>
        <dbReference type="Pfam" id="PF05662"/>
    </source>
</evidence>
<dbReference type="RefSeq" id="WP_207761646.1">
    <property type="nucleotide sequence ID" value="NZ_PHGZ01000033.1"/>
</dbReference>
<feature type="non-terminal residue" evidence="2">
    <location>
        <position position="592"/>
    </location>
</feature>
<gene>
    <name evidence="2" type="ORF">CVP04_11660</name>
</gene>
<protein>
    <recommendedName>
        <fullName evidence="1">Trimeric autotransporter adhesin YadA-like stalk domain-containing protein</fullName>
    </recommendedName>
</protein>
<dbReference type="EMBL" id="PHGZ01000033">
    <property type="protein sequence ID" value="PJG81959.1"/>
    <property type="molecule type" value="Genomic_DNA"/>
</dbReference>
<dbReference type="GO" id="GO:0019867">
    <property type="term" value="C:outer membrane"/>
    <property type="evidence" value="ECO:0007669"/>
    <property type="project" value="InterPro"/>
</dbReference>
<proteinExistence type="predicted"/>